<dbReference type="PANTHER" id="PTHR40633">
    <property type="entry name" value="MATRIX PROTEIN, PUTATIVE (AFU_ORTHOLOGUE AFUA_8G05410)-RELATED"/>
    <property type="match status" value="1"/>
</dbReference>
<sequence>MFQSFISTTAAIVALTAVAGVQASMAPSYPSPGTVWTAGKPYTITWSDDNTSPSLAEGWTNFKIDFMTGDNDQQVFLENVASNLDATKIKDYTWTAPQVDPYSAVYFFMFTNSNSSSAWTTRFAIVAKDGDTPAAEPNQKQPNGDAIPWGTGKLANGASPAASSAAPASSSSAPASMSAGASSSGVAASGSSSAASSAAASSGDASSASSSASASASESSTTDSGVSALRVPALASAALIAAAGYVLA</sequence>
<dbReference type="PANTHER" id="PTHR40633:SF1">
    <property type="entry name" value="GPI ANCHORED SERINE-THREONINE RICH PROTEIN (AFU_ORTHOLOGUE AFUA_1G03630)"/>
    <property type="match status" value="1"/>
</dbReference>
<comment type="caution">
    <text evidence="5">The sequence shown here is derived from an EMBL/GenBank/DDBJ whole genome shotgun (WGS) entry which is preliminary data.</text>
</comment>
<dbReference type="InParanoid" id="A0A1X2HGQ0"/>
<evidence type="ECO:0000256" key="2">
    <source>
        <dbReference type="SAM" id="MobiDB-lite"/>
    </source>
</evidence>
<feature type="region of interest" description="Disordered" evidence="2">
    <location>
        <begin position="181"/>
        <end position="226"/>
    </location>
</feature>
<keyword evidence="6" id="KW-1185">Reference proteome</keyword>
<protein>
    <recommendedName>
        <fullName evidence="4">Yeast cell wall synthesis Kre9/Knh1-like N-terminal domain-containing protein</fullName>
    </recommendedName>
</protein>
<keyword evidence="1 3" id="KW-0732">Signal</keyword>
<dbReference type="STRING" id="13706.A0A1X2HGQ0"/>
<evidence type="ECO:0000313" key="5">
    <source>
        <dbReference type="EMBL" id="ORY98145.1"/>
    </source>
</evidence>
<accession>A0A1X2HGQ0</accession>
<organism evidence="5 6">
    <name type="scientific">Syncephalastrum racemosum</name>
    <name type="common">Filamentous fungus</name>
    <dbReference type="NCBI Taxonomy" id="13706"/>
    <lineage>
        <taxon>Eukaryota</taxon>
        <taxon>Fungi</taxon>
        <taxon>Fungi incertae sedis</taxon>
        <taxon>Mucoromycota</taxon>
        <taxon>Mucoromycotina</taxon>
        <taxon>Mucoromycetes</taxon>
        <taxon>Mucorales</taxon>
        <taxon>Syncephalastraceae</taxon>
        <taxon>Syncephalastrum</taxon>
    </lineage>
</organism>
<feature type="domain" description="Yeast cell wall synthesis Kre9/Knh1-like N-terminal" evidence="4">
    <location>
        <begin position="30"/>
        <end position="125"/>
    </location>
</feature>
<dbReference type="Pfam" id="PF10342">
    <property type="entry name" value="Kre9_KNH"/>
    <property type="match status" value="1"/>
</dbReference>
<feature type="region of interest" description="Disordered" evidence="2">
    <location>
        <begin position="131"/>
        <end position="153"/>
    </location>
</feature>
<dbReference type="OrthoDB" id="2432613at2759"/>
<name>A0A1X2HGQ0_SYNRA</name>
<feature type="chain" id="PRO_5011964858" description="Yeast cell wall synthesis Kre9/Knh1-like N-terminal domain-containing protein" evidence="3">
    <location>
        <begin position="24"/>
        <end position="248"/>
    </location>
</feature>
<reference evidence="5 6" key="1">
    <citation type="submission" date="2016-07" db="EMBL/GenBank/DDBJ databases">
        <title>Pervasive Adenine N6-methylation of Active Genes in Fungi.</title>
        <authorList>
            <consortium name="DOE Joint Genome Institute"/>
            <person name="Mondo S.J."/>
            <person name="Dannebaum R.O."/>
            <person name="Kuo R.C."/>
            <person name="Labutti K."/>
            <person name="Haridas S."/>
            <person name="Kuo A."/>
            <person name="Salamov A."/>
            <person name="Ahrendt S.R."/>
            <person name="Lipzen A."/>
            <person name="Sullivan W."/>
            <person name="Andreopoulos W.B."/>
            <person name="Clum A."/>
            <person name="Lindquist E."/>
            <person name="Daum C."/>
            <person name="Ramamoorthy G.K."/>
            <person name="Gryganskyi A."/>
            <person name="Culley D."/>
            <person name="Magnuson J.K."/>
            <person name="James T.Y."/>
            <person name="O'Malley M.A."/>
            <person name="Stajich J.E."/>
            <person name="Spatafora J.W."/>
            <person name="Visel A."/>
            <person name="Grigoriev I.V."/>
        </authorList>
    </citation>
    <scope>NUCLEOTIDE SEQUENCE [LARGE SCALE GENOMIC DNA]</scope>
    <source>
        <strain evidence="5 6">NRRL 2496</strain>
    </source>
</reference>
<dbReference type="InterPro" id="IPR018466">
    <property type="entry name" value="Kre9/Knh1-like_N"/>
</dbReference>
<evidence type="ECO:0000256" key="1">
    <source>
        <dbReference type="ARBA" id="ARBA00022729"/>
    </source>
</evidence>
<dbReference type="OMA" id="IYFFQFT"/>
<evidence type="ECO:0000256" key="3">
    <source>
        <dbReference type="SAM" id="SignalP"/>
    </source>
</evidence>
<gene>
    <name evidence="5" type="ORF">BCR43DRAFT_490940</name>
</gene>
<dbReference type="InterPro" id="IPR052982">
    <property type="entry name" value="SRP1/TIP1-like"/>
</dbReference>
<proteinExistence type="predicted"/>
<dbReference type="AlphaFoldDB" id="A0A1X2HGQ0"/>
<evidence type="ECO:0000259" key="4">
    <source>
        <dbReference type="Pfam" id="PF10342"/>
    </source>
</evidence>
<feature type="signal peptide" evidence="3">
    <location>
        <begin position="1"/>
        <end position="23"/>
    </location>
</feature>
<evidence type="ECO:0000313" key="6">
    <source>
        <dbReference type="Proteomes" id="UP000242180"/>
    </source>
</evidence>
<dbReference type="Proteomes" id="UP000242180">
    <property type="component" value="Unassembled WGS sequence"/>
</dbReference>
<dbReference type="EMBL" id="MCGN01000004">
    <property type="protein sequence ID" value="ORY98145.1"/>
    <property type="molecule type" value="Genomic_DNA"/>
</dbReference>